<proteinExistence type="predicted"/>
<dbReference type="GO" id="GO:0016787">
    <property type="term" value="F:hydrolase activity"/>
    <property type="evidence" value="ECO:0007669"/>
    <property type="project" value="UniProtKB-KW"/>
</dbReference>
<dbReference type="Gene3D" id="3.40.50.1820">
    <property type="entry name" value="alpha/beta hydrolase"/>
    <property type="match status" value="1"/>
</dbReference>
<accession>A0A7G6RIJ0</accession>
<name>A0A7G6RIJ0_RHILV</name>
<dbReference type="AlphaFoldDB" id="A0A7G6RIJ0"/>
<dbReference type="EMBL" id="CP050549">
    <property type="protein sequence ID" value="QND42072.1"/>
    <property type="molecule type" value="Genomic_DNA"/>
</dbReference>
<keyword evidence="2" id="KW-0378">Hydrolase</keyword>
<reference evidence="3" key="1">
    <citation type="journal article" date="2020" name="Mol. Plant Microbe">
        <title>Rhizobial microsymbionts of the narrowly endemic Oxytropis species growing in Kamchatka are characterized by significant genetic diversity and possess a set of genes that are associated with T3SS and T6SS secretion systems and can affect the development of symbiosis.</title>
        <authorList>
            <person name="Safronova V."/>
            <person name="Guro P."/>
            <person name="Sazanova A."/>
            <person name="Kuznetsova I."/>
            <person name="Belimov A."/>
            <person name="Yakubov V."/>
            <person name="Chirak E."/>
            <person name="Afonin A."/>
            <person name="Gogolev Y."/>
            <person name="Andronov E."/>
            <person name="Tikhonovich I."/>
        </authorList>
    </citation>
    <scope>NUCLEOTIDE SEQUENCE [LARGE SCALE GENOMIC DNA]</scope>
    <source>
        <strain evidence="3">RCAM0610</strain>
    </source>
</reference>
<dbReference type="PIRSF" id="PIRSF033909">
    <property type="entry name" value="UCP033909"/>
    <property type="match status" value="1"/>
</dbReference>
<dbReference type="InterPro" id="IPR014586">
    <property type="entry name" value="UCP033909"/>
</dbReference>
<feature type="region of interest" description="Disordered" evidence="1">
    <location>
        <begin position="1"/>
        <end position="22"/>
    </location>
</feature>
<evidence type="ECO:0000313" key="3">
    <source>
        <dbReference type="Proteomes" id="UP000515518"/>
    </source>
</evidence>
<dbReference type="Pfam" id="PF05990">
    <property type="entry name" value="DUF900"/>
    <property type="match status" value="1"/>
</dbReference>
<sequence>MLVATTRKPSEDPGKLFSGDRGTAISLNSVDVSIPPDRNRKIGEVQWPSHMPPNPQKQFAVTQVAKVQSEGQAFDWYRKNRNTKHQVIIFVHGFNNTYADAVFRFAQIVHDSGTDAAPILFTWPSRGRVFDYLYDKESANYSRRALEDLILQAVNSPDVSDVTILAHSMGGWLAAEALRGVAMREKSIPTKVKNVVLASPDIDIDVFRRQFTEMGPKRPHFVILTSTRDKALEMSSWLSGGVSRVGGSDLRPYAPLLDQLGVSVIDTSAIATNDPLGHNAFADSPEIVRLLGRRLAGQSLEGGEASVADQIGMTAANFAGSAARVAVAAPVAVISPEAREILKRELSSNGGKMVDGQIAY</sequence>
<dbReference type="PANTHER" id="PTHR36513">
    <property type="entry name" value="ABC TRANSMEMBRANE TYPE-1 DOMAIN-CONTAINING PROTEIN"/>
    <property type="match status" value="1"/>
</dbReference>
<evidence type="ECO:0000256" key="1">
    <source>
        <dbReference type="SAM" id="MobiDB-lite"/>
    </source>
</evidence>
<dbReference type="SUPFAM" id="SSF53474">
    <property type="entry name" value="alpha/beta-Hydrolases"/>
    <property type="match status" value="1"/>
</dbReference>
<dbReference type="InterPro" id="IPR010297">
    <property type="entry name" value="DUF900_hydrolase"/>
</dbReference>
<dbReference type="Proteomes" id="UP000515518">
    <property type="component" value="Chromosome"/>
</dbReference>
<evidence type="ECO:0000313" key="2">
    <source>
        <dbReference type="EMBL" id="QND42072.1"/>
    </source>
</evidence>
<protein>
    <submittedName>
        <fullName evidence="2">Alpha/beta hydrolase</fullName>
    </submittedName>
</protein>
<dbReference type="PANTHER" id="PTHR36513:SF1">
    <property type="entry name" value="TRANSMEMBRANE PROTEIN"/>
    <property type="match status" value="1"/>
</dbReference>
<dbReference type="InterPro" id="IPR029058">
    <property type="entry name" value="AB_hydrolase_fold"/>
</dbReference>
<gene>
    <name evidence="2" type="ORF">HB770_07020</name>
</gene>
<organism evidence="2 3">
    <name type="scientific">Rhizobium leguminosarum bv. viciae</name>
    <dbReference type="NCBI Taxonomy" id="387"/>
    <lineage>
        <taxon>Bacteria</taxon>
        <taxon>Pseudomonadati</taxon>
        <taxon>Pseudomonadota</taxon>
        <taxon>Alphaproteobacteria</taxon>
        <taxon>Hyphomicrobiales</taxon>
        <taxon>Rhizobiaceae</taxon>
        <taxon>Rhizobium/Agrobacterium group</taxon>
        <taxon>Rhizobium</taxon>
    </lineage>
</organism>